<dbReference type="EMBL" id="BAMD01000010">
    <property type="protein sequence ID" value="GAF02490.1"/>
    <property type="molecule type" value="Genomic_DNA"/>
</dbReference>
<dbReference type="Gene3D" id="3.90.780.10">
    <property type="entry name" value="5'-Nucleotidase, C-terminal domain"/>
    <property type="match status" value="1"/>
</dbReference>
<dbReference type="PANTHER" id="PTHR11575">
    <property type="entry name" value="5'-NUCLEOTIDASE-RELATED"/>
    <property type="match status" value="1"/>
</dbReference>
<organism evidence="3 4">
    <name type="scientific">Saccharicrinis fermentans DSM 9555 = JCM 21142</name>
    <dbReference type="NCBI Taxonomy" id="869213"/>
    <lineage>
        <taxon>Bacteria</taxon>
        <taxon>Pseudomonadati</taxon>
        <taxon>Bacteroidota</taxon>
        <taxon>Bacteroidia</taxon>
        <taxon>Marinilabiliales</taxon>
        <taxon>Marinilabiliaceae</taxon>
        <taxon>Saccharicrinis</taxon>
    </lineage>
</organism>
<dbReference type="eggNOG" id="COG0737">
    <property type="taxonomic scope" value="Bacteria"/>
</dbReference>
<dbReference type="AlphaFoldDB" id="W7XW40"/>
<dbReference type="STRING" id="869213.GCA_000517085_02821"/>
<dbReference type="RefSeq" id="WP_052343208.1">
    <property type="nucleotide sequence ID" value="NZ_BAMD01000010.1"/>
</dbReference>
<feature type="domain" description="5'-Nucleotidase C-terminal" evidence="2">
    <location>
        <begin position="63"/>
        <end position="209"/>
    </location>
</feature>
<keyword evidence="4" id="KW-1185">Reference proteome</keyword>
<protein>
    <submittedName>
        <fullName evidence="3">Trifunctional nucleotide phosphoesterase protein YfkN</fullName>
    </submittedName>
</protein>
<dbReference type="GO" id="GO:0009166">
    <property type="term" value="P:nucleotide catabolic process"/>
    <property type="evidence" value="ECO:0007669"/>
    <property type="project" value="InterPro"/>
</dbReference>
<dbReference type="Proteomes" id="UP000019402">
    <property type="component" value="Unassembled WGS sequence"/>
</dbReference>
<dbReference type="PRINTS" id="PR01607">
    <property type="entry name" value="APYRASEFAMLY"/>
</dbReference>
<evidence type="ECO:0000256" key="1">
    <source>
        <dbReference type="SAM" id="SignalP"/>
    </source>
</evidence>
<dbReference type="InterPro" id="IPR036907">
    <property type="entry name" value="5'-Nucleotdase_C_sf"/>
</dbReference>
<name>W7XW40_9BACT</name>
<evidence type="ECO:0000259" key="2">
    <source>
        <dbReference type="Pfam" id="PF02872"/>
    </source>
</evidence>
<sequence length="252" mass="28189">MKLHILCVALLSLFCFTFCKQAYTVKEYGGTNITIDSNFTPDSVMSSIIAPYKKGIDAKMDSVIGVSEKDLLAHKPESELSNFVSDVIQQKAREFLVLHNADSLRLMTLMNIKGIRAPIPRGEVTVRNIFELMPFENEIVILKLRGDSIKSLFDFLGKTNGDGIAGASVVYENHEVVQLMIGGEIVRDSHNYFLATSDYLANGGDHYGMIMRPLFMQAIGSKLREAIIESIQELHSRDKKIKAKIQGRIIFN</sequence>
<dbReference type="OrthoDB" id="4762412at2"/>
<accession>W7XW40</accession>
<gene>
    <name evidence="3" type="ORF">JCM21142_31127</name>
</gene>
<dbReference type="Pfam" id="PF02872">
    <property type="entry name" value="5_nucleotid_C"/>
    <property type="match status" value="1"/>
</dbReference>
<reference evidence="3 4" key="1">
    <citation type="journal article" date="2014" name="Genome Announc.">
        <title>Draft Genome Sequence of Cytophaga fermentans JCM 21142T, a Facultative Anaerobe Isolated from Marine Mud.</title>
        <authorList>
            <person name="Starns D."/>
            <person name="Oshima K."/>
            <person name="Suda W."/>
            <person name="Iino T."/>
            <person name="Yuki M."/>
            <person name="Inoue J."/>
            <person name="Kitamura K."/>
            <person name="Iida T."/>
            <person name="Darby A."/>
            <person name="Hattori M."/>
            <person name="Ohkuma M."/>
        </authorList>
    </citation>
    <scope>NUCLEOTIDE SEQUENCE [LARGE SCALE GENOMIC DNA]</scope>
    <source>
        <strain evidence="3 4">JCM 21142</strain>
    </source>
</reference>
<feature type="chain" id="PRO_5004903840" evidence="1">
    <location>
        <begin position="23"/>
        <end position="252"/>
    </location>
</feature>
<dbReference type="PANTHER" id="PTHR11575:SF24">
    <property type="entry name" value="5'-NUCLEOTIDASE"/>
    <property type="match status" value="1"/>
</dbReference>
<proteinExistence type="predicted"/>
<keyword evidence="1" id="KW-0732">Signal</keyword>
<dbReference type="SUPFAM" id="SSF55816">
    <property type="entry name" value="5'-nucleotidase (syn. UDP-sugar hydrolase), C-terminal domain"/>
    <property type="match status" value="1"/>
</dbReference>
<dbReference type="GO" id="GO:0016787">
    <property type="term" value="F:hydrolase activity"/>
    <property type="evidence" value="ECO:0007669"/>
    <property type="project" value="InterPro"/>
</dbReference>
<dbReference type="InterPro" id="IPR006179">
    <property type="entry name" value="5_nucleotidase/apyrase"/>
</dbReference>
<comment type="caution">
    <text evidence="3">The sequence shown here is derived from an EMBL/GenBank/DDBJ whole genome shotgun (WGS) entry which is preliminary data.</text>
</comment>
<dbReference type="InterPro" id="IPR008334">
    <property type="entry name" value="5'-Nucleotdase_C"/>
</dbReference>
<evidence type="ECO:0000313" key="3">
    <source>
        <dbReference type="EMBL" id="GAF02490.1"/>
    </source>
</evidence>
<feature type="signal peptide" evidence="1">
    <location>
        <begin position="1"/>
        <end position="22"/>
    </location>
</feature>
<evidence type="ECO:0000313" key="4">
    <source>
        <dbReference type="Proteomes" id="UP000019402"/>
    </source>
</evidence>